<dbReference type="EMBL" id="JABDHM010000121">
    <property type="protein sequence ID" value="KAF5217779.1"/>
    <property type="molecule type" value="Genomic_DNA"/>
</dbReference>
<protein>
    <submittedName>
        <fullName evidence="2">Uncharacterized protein</fullName>
    </submittedName>
</protein>
<proteinExistence type="predicted"/>
<accession>A0A7J6XTH9</accession>
<reference evidence="2 3" key="1">
    <citation type="journal article" date="2019" name="Genome Biol. Evol.">
        <title>Nanopore Sequencing Significantly Improves Genome Assembly of the Protozoan Parasite Trypanosoma cruzi.</title>
        <authorList>
            <person name="Diaz-Viraque F."/>
            <person name="Pita S."/>
            <person name="Greif G."/>
            <person name="de Souza R.C.M."/>
            <person name="Iraola G."/>
            <person name="Robello C."/>
        </authorList>
    </citation>
    <scope>NUCLEOTIDE SEQUENCE [LARGE SCALE GENOMIC DNA]</scope>
    <source>
        <strain evidence="2 3">Berenice</strain>
    </source>
</reference>
<evidence type="ECO:0000256" key="1">
    <source>
        <dbReference type="SAM" id="Phobius"/>
    </source>
</evidence>
<sequence length="423" mass="46539">MAAGFGLGRILVRLVCDKQDGGELHDVEVFDVTMKHMTGWYAVVGSAAVAVVPLLYTSLRALAWRRRALIVRTAQSFLHISADAKAVGQKSTCSPFLSTSRTVLAARRIIDAERATDVEFAKVFSTEVVCAYVDVVFRGLMRSYCRHCMFHVCVFLVCTAVEAHAGGRLASSEIAGCCSGSTVTGETAVSLSVPSLFRRVWFHLRHGALLRFAAEGVSTPYAFFSFSVSTPRMLERCFPWIGVLHDAASRYLGPGIYLDSRWRSPEVADRVWRAMTPKGFAAMWCCRCVTGVLQTNCFRTRNGPAEYLYQVSGKEQASCEVHYLGEVNAADTEGEREREPSCMISWLRPLTLFVMRTGKTSMVVFAVTSCASRTNLSWLPFPCAGGPQYVALCYTEMTLMLLSLSFFIFSPPLSLGSLTAATS</sequence>
<feature type="transmembrane region" description="Helical" evidence="1">
    <location>
        <begin position="39"/>
        <end position="59"/>
    </location>
</feature>
<evidence type="ECO:0000313" key="3">
    <source>
        <dbReference type="Proteomes" id="UP000583944"/>
    </source>
</evidence>
<keyword evidence="1" id="KW-0812">Transmembrane</keyword>
<name>A0A7J6XTH9_TRYCR</name>
<organism evidence="2 3">
    <name type="scientific">Trypanosoma cruzi</name>
    <dbReference type="NCBI Taxonomy" id="5693"/>
    <lineage>
        <taxon>Eukaryota</taxon>
        <taxon>Discoba</taxon>
        <taxon>Euglenozoa</taxon>
        <taxon>Kinetoplastea</taxon>
        <taxon>Metakinetoplastina</taxon>
        <taxon>Trypanosomatida</taxon>
        <taxon>Trypanosomatidae</taxon>
        <taxon>Trypanosoma</taxon>
        <taxon>Schizotrypanum</taxon>
    </lineage>
</organism>
<dbReference type="Proteomes" id="UP000583944">
    <property type="component" value="Unassembled WGS sequence"/>
</dbReference>
<keyword evidence="1" id="KW-0472">Membrane</keyword>
<comment type="caution">
    <text evidence="2">The sequence shown here is derived from an EMBL/GenBank/DDBJ whole genome shotgun (WGS) entry which is preliminary data.</text>
</comment>
<evidence type="ECO:0000313" key="2">
    <source>
        <dbReference type="EMBL" id="KAF5217779.1"/>
    </source>
</evidence>
<keyword evidence="1" id="KW-1133">Transmembrane helix</keyword>
<dbReference type="VEuPathDB" id="TriTrypDB:BCY84_13676"/>
<dbReference type="VEuPathDB" id="TriTrypDB:ECC02_009352"/>
<gene>
    <name evidence="2" type="ORF">ECC02_009352</name>
</gene>
<dbReference type="AlphaFoldDB" id="A0A7J6XTH9"/>